<evidence type="ECO:0000313" key="3">
    <source>
        <dbReference type="EMBL" id="EGB05715.1"/>
    </source>
</evidence>
<proteinExistence type="predicted"/>
<sequence length="2418" mass="269678">MMVVRVEVEGRLRARIEWPLECRIEWPQGRTGETRPSVSALRAPKAFAAPEGELSELFKTWDYSGWCTDSGLFPRKQPRLALLGDAICATPRGSPKPARHTALLRTQVPFPGNYSDISLLTTEGIGGREAYAGKEWHFQSEDKDLHFAQTVLDRLIPLEERITHQKTPVSLLLNAVRRGIDLAKVPTVSDRPMRGHLELSIEPSTLFIRPAVHRGMHQEPPTPKVATLSMAALAFERGTEDLDDGEVLPELEASQNIVIDCSESPTTAAEYSLSPPSDQEKVDEEDFQTPPKKSNMNVQSSPVIIESAILMSPPLPEEGKSNLSIIKEEHVLGRREDLILHREPPVSSASGSESEDLQYSDLPVLVAVPDHTMAAEIPGPSSGAQSESASQVSGCVPQSSKLESEARSSKAIRLKAAARRAKAELRAVAAAATRNAHSEDDPERLIFLGIGVEHDKLVVRPPLIRASLDVATSVINVIPDAAEWATQVFTQAKGSYEGGYWQHCVLACSAIITSAVSTYVTPALELRAACWLKLRVWHQLIADCTLTVQRRGVATLSLSWAYARRAHARLNLSNAMLVTGLTDRDANEQARFALIDAKLGRKCDGAVTEKFRVGGGISFDDDPNLLRAGVFRGLNQVSSARIELEAAMKTRPRDWRLLWSLGDLLVDEAGINCVLLQPSMCLENQMMPLDLQTHADTGTRTKQSTSLKNASNLVFKAFVIAVETKMLRHVPLNLMIRYGNILLARLYMNRAKLQRPRTPQESPIPQQDQDEILKQVSDLRRISRSILEGENLKCHESASHVAALSATAILQARSYGHHVARILFSTNCFDGAEVEATEAINLFSLAHKSKPRIRSVQQRSEALAHTLLAMAQTINERQQTGVQKRAVSDQGPFPDNQKLFVANHRIETALILDPYSFDANFARADLRGASGNIAGALRDLYNASTQLTPFPEAQIARAAIFIDHMHDFESGMQSRRQATCGLGFYSQLAMHIEATGTDVRANTATSATHSLHLQLYIGFEVLHMSYSTSRLGRLATMHVAANAVESFIFFSNQATDAVCLNTAGSVARGSDAMVQSTRAHGWIGQLELARNHPLKAAAAFEQALPKSFATLDHWHEPDLAWYNEHLVHDAVPSTSSDIDTEQRARIYHLRARAYAGLGHSAAALKSFSNAITAYTAILQSQCLPTDARIVAYDLADRHRRPQRSKRIIKSNSLAACMSLSTAQLGRALVYYHLSIFRVAMRLKLEKKTANGTPQIREPLPLETRVTNAQSHPENNLMQVGIPNANHNALCSTVPFLLHDEQDSPAIESTETTSLQLTSEEPALVNLSREGARHSEALGLLNIEEISEAIKQNPTLISARLTRAALHIAGGNFALAFADFDAVLHIEPLCTRAYVNRAVLFFQLGKNTVEALTNLNEAIAMNEVPRFSLNSSLVGRAEVTMLALALYNRGICYAMASDFWSARSDFSRTNQALLSSVASLEDCINVKTCDNEQVLKLLNRTIVGAWNSTFSHQSLCDVDEALAVELGLGKISTRFRLSVKSVQMTVSGIDAHSTGHSGDSQLRVKHARKVIVRYVQVLALARKTLTFDQLAVTFSGLGLSLHKLSDEIEQNSSPTLNPDSSMLHWKARVTRLCTWKHYLRLWPDMLRSWVKGSAARDEALSHSVAFVAKQALLHGIHTNPTSPTLRFNLAMLNEVKRGTPIKRRQLIASVQLDHTHILARAAIAADESDGGNSFGSELQLVDALYSLRSLRWQIRNTSELGFQALLSHFSAQRILILTNIAVLHQRRGESKTAKARYQQVRELSSHLLGGHRQLLVHARWCEALALQVQPGSINTSVSKWDPVLMSSWLARIALGSVALLQLKRSNHWKSLMILMGHLETAIAQLDHMSRVAVDKPSPIIDGLLWWILLAEVAAHPKRGSLASAQGIYNQWGPTSPLSSLNYQPNGGHERPSGRIIIIQPNAIVKINTATILREDALFRAKQEQEAAKINAYEAELRDSSDFHRWQTEMRAQDQKTRLEQIARTRVLAKASAEEAHQAKLNQLLDNRQLAARGVEEGRAMQKQRQLETEMTLFKKKHLVGEVKEERETAPKLAVESVLERKNQIRKGVQHDMETRLKHRQDENDARAKALAEHVKRLKAEQSVHRDHTNFFDPTDTVGLGLLDEMSLVEMQERLTRNRKRDQENCEQKRKELVVARNAKRDRLAERVKNIKKVREAAAEKNHKTSQYQSQCAADLKTAIQHREERLLLDLVEELEIKRTVLSSYREKLRDEAERTKKDQLFAGAGEQLKEKKAHEELLKGAERMAKNTQRRSLERTAMYETTKSRELHQNTHNRILKEASHRKTQTRKEGLVKEAAHEMMCIQKEEIAEKKKKYFNQKKAHRERMETIVDPYTERINELSVTRARRHAAHRQEVALGIQ</sequence>
<keyword evidence="4" id="KW-1185">Reference proteome</keyword>
<accession>F0YGQ3</accession>
<dbReference type="OrthoDB" id="10262255at2759"/>
<dbReference type="InterPro" id="IPR039341">
    <property type="entry name" value="CFAP99"/>
</dbReference>
<feature type="compositionally biased region" description="Polar residues" evidence="2">
    <location>
        <begin position="382"/>
        <end position="401"/>
    </location>
</feature>
<dbReference type="GeneID" id="20225692"/>
<dbReference type="Proteomes" id="UP000002729">
    <property type="component" value="Unassembled WGS sequence"/>
</dbReference>
<dbReference type="SUPFAM" id="SSF48452">
    <property type="entry name" value="TPR-like"/>
    <property type="match status" value="2"/>
</dbReference>
<dbReference type="EMBL" id="GL833139">
    <property type="protein sequence ID" value="EGB05715.1"/>
    <property type="molecule type" value="Genomic_DNA"/>
</dbReference>
<feature type="region of interest" description="Disordered" evidence="2">
    <location>
        <begin position="265"/>
        <end position="297"/>
    </location>
</feature>
<feature type="region of interest" description="Disordered" evidence="2">
    <location>
        <begin position="374"/>
        <end position="401"/>
    </location>
</feature>
<organism evidence="4">
    <name type="scientific">Aureococcus anophagefferens</name>
    <name type="common">Harmful bloom alga</name>
    <dbReference type="NCBI Taxonomy" id="44056"/>
    <lineage>
        <taxon>Eukaryota</taxon>
        <taxon>Sar</taxon>
        <taxon>Stramenopiles</taxon>
        <taxon>Ochrophyta</taxon>
        <taxon>Pelagophyceae</taxon>
        <taxon>Pelagomonadales</taxon>
        <taxon>Pelagomonadaceae</taxon>
        <taxon>Aureococcus</taxon>
    </lineage>
</organism>
<gene>
    <name evidence="3" type="ORF">AURANDRAFT_66197</name>
</gene>
<evidence type="ECO:0000256" key="1">
    <source>
        <dbReference type="SAM" id="Coils"/>
    </source>
</evidence>
<reference evidence="3 4" key="1">
    <citation type="journal article" date="2011" name="Proc. Natl. Acad. Sci. U.S.A.">
        <title>Niche of harmful alga Aureococcus anophagefferens revealed through ecogenomics.</title>
        <authorList>
            <person name="Gobler C.J."/>
            <person name="Berry D.L."/>
            <person name="Dyhrman S.T."/>
            <person name="Wilhelm S.W."/>
            <person name="Salamov A."/>
            <person name="Lobanov A.V."/>
            <person name="Zhang Y."/>
            <person name="Collier J.L."/>
            <person name="Wurch L.L."/>
            <person name="Kustka A.B."/>
            <person name="Dill B.D."/>
            <person name="Shah M."/>
            <person name="VerBerkmoes N.C."/>
            <person name="Kuo A."/>
            <person name="Terry A."/>
            <person name="Pangilinan J."/>
            <person name="Lindquist E.A."/>
            <person name="Lucas S."/>
            <person name="Paulsen I.T."/>
            <person name="Hattenrath-Lehmann T.K."/>
            <person name="Talmage S.C."/>
            <person name="Walker E.A."/>
            <person name="Koch F."/>
            <person name="Burson A.M."/>
            <person name="Marcoval M.A."/>
            <person name="Tang Y.Z."/>
            <person name="Lecleir G.R."/>
            <person name="Coyne K.J."/>
            <person name="Berg G.M."/>
            <person name="Bertrand E.M."/>
            <person name="Saito M.A."/>
            <person name="Gladyshev V.N."/>
            <person name="Grigoriev I.V."/>
        </authorList>
    </citation>
    <scope>NUCLEOTIDE SEQUENCE [LARGE SCALE GENOMIC DNA]</scope>
    <source>
        <strain evidence="4">CCMP 1984</strain>
    </source>
</reference>
<evidence type="ECO:0000256" key="2">
    <source>
        <dbReference type="SAM" id="MobiDB-lite"/>
    </source>
</evidence>
<dbReference type="SMART" id="SM00028">
    <property type="entry name" value="TPR"/>
    <property type="match status" value="5"/>
</dbReference>
<dbReference type="Gene3D" id="1.25.40.10">
    <property type="entry name" value="Tetratricopeptide repeat domain"/>
    <property type="match status" value="2"/>
</dbReference>
<dbReference type="InParanoid" id="F0YGQ3"/>
<dbReference type="KEGG" id="aaf:AURANDRAFT_66197"/>
<protein>
    <submittedName>
        <fullName evidence="3">Uncharacterized protein</fullName>
    </submittedName>
</protein>
<dbReference type="PANTHER" id="PTHR34649:SF1">
    <property type="entry name" value="CILIA- AND FLAGELLA-ASSOCIATED PROTEIN 99"/>
    <property type="match status" value="1"/>
</dbReference>
<keyword evidence="1" id="KW-0175">Coiled coil</keyword>
<dbReference type="RefSeq" id="XP_009039554.1">
    <property type="nucleotide sequence ID" value="XM_009041306.1"/>
</dbReference>
<feature type="coiled-coil region" evidence="1">
    <location>
        <begin position="2170"/>
        <end position="2219"/>
    </location>
</feature>
<dbReference type="InterPro" id="IPR019734">
    <property type="entry name" value="TPR_rpt"/>
</dbReference>
<evidence type="ECO:0000313" key="4">
    <source>
        <dbReference type="Proteomes" id="UP000002729"/>
    </source>
</evidence>
<feature type="compositionally biased region" description="Polar residues" evidence="2">
    <location>
        <begin position="265"/>
        <end position="277"/>
    </location>
</feature>
<dbReference type="PANTHER" id="PTHR34649">
    <property type="entry name" value="CILIA- AND FLAGELLA-ASSOCIATED PROTEIN 99"/>
    <property type="match status" value="1"/>
</dbReference>
<name>F0YGQ3_AURAN</name>
<dbReference type="InterPro" id="IPR011990">
    <property type="entry name" value="TPR-like_helical_dom_sf"/>
</dbReference>